<name>A0A1B0BP67_9MUSC</name>
<dbReference type="STRING" id="67801.A0A1B0BP67"/>
<dbReference type="EMBL" id="JXJN01017824">
    <property type="status" value="NOT_ANNOTATED_CDS"/>
    <property type="molecule type" value="Genomic_DNA"/>
</dbReference>
<organism evidence="1 2">
    <name type="scientific">Glossina palpalis gambiensis</name>
    <dbReference type="NCBI Taxonomy" id="67801"/>
    <lineage>
        <taxon>Eukaryota</taxon>
        <taxon>Metazoa</taxon>
        <taxon>Ecdysozoa</taxon>
        <taxon>Arthropoda</taxon>
        <taxon>Hexapoda</taxon>
        <taxon>Insecta</taxon>
        <taxon>Pterygota</taxon>
        <taxon>Neoptera</taxon>
        <taxon>Endopterygota</taxon>
        <taxon>Diptera</taxon>
        <taxon>Brachycera</taxon>
        <taxon>Muscomorpha</taxon>
        <taxon>Hippoboscoidea</taxon>
        <taxon>Glossinidae</taxon>
        <taxon>Glossina</taxon>
    </lineage>
</organism>
<accession>A0A1B0BP67</accession>
<dbReference type="VEuPathDB" id="VectorBase:GPPI036158"/>
<reference evidence="2" key="1">
    <citation type="submission" date="2015-01" db="EMBL/GenBank/DDBJ databases">
        <authorList>
            <person name="Aksoy S."/>
            <person name="Warren W."/>
            <person name="Wilson R.K."/>
        </authorList>
    </citation>
    <scope>NUCLEOTIDE SEQUENCE [LARGE SCALE GENOMIC DNA]</scope>
    <source>
        <strain evidence="2">IAEA</strain>
    </source>
</reference>
<protein>
    <submittedName>
        <fullName evidence="1">Uncharacterized protein</fullName>
    </submittedName>
</protein>
<sequence>MTTLQHIHFSGIVTMMSVYRAKSSLYEYLTAGLISGALYKVNIGLKGMVAGGIRLMAVQMERISRRSCCGSL</sequence>
<dbReference type="EnsemblMetazoa" id="GPPI036158-RA">
    <property type="protein sequence ID" value="GPPI036158-PA"/>
    <property type="gene ID" value="GPPI036158"/>
</dbReference>
<keyword evidence="2" id="KW-1185">Reference proteome</keyword>
<evidence type="ECO:0000313" key="1">
    <source>
        <dbReference type="EnsemblMetazoa" id="GPPI036158-PA"/>
    </source>
</evidence>
<proteinExistence type="predicted"/>
<evidence type="ECO:0000313" key="2">
    <source>
        <dbReference type="Proteomes" id="UP000092460"/>
    </source>
</evidence>
<reference evidence="1" key="2">
    <citation type="submission" date="2020-05" db="UniProtKB">
        <authorList>
            <consortium name="EnsemblMetazoa"/>
        </authorList>
    </citation>
    <scope>IDENTIFICATION</scope>
    <source>
        <strain evidence="1">IAEA</strain>
    </source>
</reference>
<dbReference type="AlphaFoldDB" id="A0A1B0BP67"/>
<dbReference type="Proteomes" id="UP000092460">
    <property type="component" value="Unassembled WGS sequence"/>
</dbReference>